<evidence type="ECO:0000256" key="2">
    <source>
        <dbReference type="ARBA" id="ARBA00038225"/>
    </source>
</evidence>
<proteinExistence type="inferred from homology"/>
<organism evidence="7 8">
    <name type="scientific">Halocaridina rubra</name>
    <name type="common">Hawaiian red shrimp</name>
    <dbReference type="NCBI Taxonomy" id="373956"/>
    <lineage>
        <taxon>Eukaryota</taxon>
        <taxon>Metazoa</taxon>
        <taxon>Ecdysozoa</taxon>
        <taxon>Arthropoda</taxon>
        <taxon>Crustacea</taxon>
        <taxon>Multicrustacea</taxon>
        <taxon>Malacostraca</taxon>
        <taxon>Eumalacostraca</taxon>
        <taxon>Eucarida</taxon>
        <taxon>Decapoda</taxon>
        <taxon>Pleocyemata</taxon>
        <taxon>Caridea</taxon>
        <taxon>Atyoidea</taxon>
        <taxon>Atyidae</taxon>
        <taxon>Halocaridina</taxon>
    </lineage>
</organism>
<dbReference type="NCBIfam" id="NF006718">
    <property type="entry name" value="PRK09256.1"/>
    <property type="match status" value="1"/>
</dbReference>
<dbReference type="InterPro" id="IPR052104">
    <property type="entry name" value="Mito_Release_Factor_mL62"/>
</dbReference>
<dbReference type="FunFam" id="3.30.160.20:FF:000046">
    <property type="entry name" value="Peptidyl-tRNA hydrolase ICT1"/>
    <property type="match status" value="1"/>
</dbReference>
<dbReference type="GO" id="GO:0005762">
    <property type="term" value="C:mitochondrial large ribosomal subunit"/>
    <property type="evidence" value="ECO:0007669"/>
    <property type="project" value="TreeGrafter"/>
</dbReference>
<sequence>MEELQITYSKSSGPGGQNVNKINSKVDMRFHLQNAEWLTQPLKEKIYVKFKTSINAEGYLIVRSDKTRSQQLNLADALDKLRSMIHSAVYMPPPPPIEAVERSRRRHEAAVRERLRQKKIRSTIKQDRQGPEVEL</sequence>
<evidence type="ECO:0000313" key="8">
    <source>
        <dbReference type="Proteomes" id="UP001381693"/>
    </source>
</evidence>
<reference evidence="7 8" key="1">
    <citation type="submission" date="2023-11" db="EMBL/GenBank/DDBJ databases">
        <title>Halocaridina rubra genome assembly.</title>
        <authorList>
            <person name="Smith C."/>
        </authorList>
    </citation>
    <scope>NUCLEOTIDE SEQUENCE [LARGE SCALE GENOMIC DNA]</scope>
    <source>
        <strain evidence="7">EP-1</strain>
        <tissue evidence="7">Whole</tissue>
    </source>
</reference>
<evidence type="ECO:0000256" key="1">
    <source>
        <dbReference type="ARBA" id="ARBA00013260"/>
    </source>
</evidence>
<dbReference type="PANTHER" id="PTHR11075">
    <property type="entry name" value="PEPTIDE CHAIN RELEASE FACTOR"/>
    <property type="match status" value="1"/>
</dbReference>
<dbReference type="InterPro" id="IPR000352">
    <property type="entry name" value="Pep_chain_release_fac_I"/>
</dbReference>
<dbReference type="SUPFAM" id="SSF110916">
    <property type="entry name" value="Peptidyl-tRNA hydrolase domain-like"/>
    <property type="match status" value="1"/>
</dbReference>
<feature type="region of interest" description="Disordered" evidence="5">
    <location>
        <begin position="108"/>
        <end position="135"/>
    </location>
</feature>
<gene>
    <name evidence="7" type="ORF">SK128_017815</name>
</gene>
<comment type="similarity">
    <text evidence="2">Belongs to the prokaryotic/mitochondrial release factor family. Mitochondrion-specific ribosomal protein mL62 subfamily.</text>
</comment>
<dbReference type="GO" id="GO:0004045">
    <property type="term" value="F:peptidyl-tRNA hydrolase activity"/>
    <property type="evidence" value="ECO:0007669"/>
    <property type="project" value="UniProtKB-EC"/>
</dbReference>
<dbReference type="EMBL" id="JAXCGZ010006264">
    <property type="protein sequence ID" value="KAK7079925.1"/>
    <property type="molecule type" value="Genomic_DNA"/>
</dbReference>
<comment type="caution">
    <text evidence="7">The sequence shown here is derived from an EMBL/GenBank/DDBJ whole genome shotgun (WGS) entry which is preliminary data.</text>
</comment>
<name>A0AAN8XJZ2_HALRR</name>
<feature type="compositionally biased region" description="Basic and acidic residues" evidence="5">
    <location>
        <begin position="124"/>
        <end position="135"/>
    </location>
</feature>
<dbReference type="PANTHER" id="PTHR11075:SF54">
    <property type="entry name" value="LARGE RIBOSOMAL SUBUNIT PROTEIN ML62"/>
    <property type="match status" value="1"/>
</dbReference>
<evidence type="ECO:0000256" key="4">
    <source>
        <dbReference type="ARBA" id="ARBA00041531"/>
    </source>
</evidence>
<evidence type="ECO:0000313" key="7">
    <source>
        <dbReference type="EMBL" id="KAK7079925.1"/>
    </source>
</evidence>
<dbReference type="AlphaFoldDB" id="A0AAN8XJZ2"/>
<keyword evidence="8" id="KW-1185">Reference proteome</keyword>
<dbReference type="GO" id="GO:0016150">
    <property type="term" value="F:translation release factor activity, codon nonspecific"/>
    <property type="evidence" value="ECO:0007669"/>
    <property type="project" value="TreeGrafter"/>
</dbReference>
<dbReference type="Proteomes" id="UP001381693">
    <property type="component" value="Unassembled WGS sequence"/>
</dbReference>
<protein>
    <recommendedName>
        <fullName evidence="3">Large ribosomal subunit protein mL62</fullName>
        <ecNumber evidence="1">3.1.1.29</ecNumber>
    </recommendedName>
    <alternativeName>
        <fullName evidence="4">Peptidyl-tRNA hydrolase ICT1, mitochondrial</fullName>
    </alternativeName>
</protein>
<evidence type="ECO:0000259" key="6">
    <source>
        <dbReference type="Pfam" id="PF00472"/>
    </source>
</evidence>
<accession>A0AAN8XJZ2</accession>
<dbReference type="Gene3D" id="3.30.160.20">
    <property type="match status" value="1"/>
</dbReference>
<dbReference type="Pfam" id="PF00472">
    <property type="entry name" value="RF-1"/>
    <property type="match status" value="1"/>
</dbReference>
<feature type="domain" description="Prokaryotic-type class I peptide chain release factors" evidence="6">
    <location>
        <begin position="2"/>
        <end position="127"/>
    </location>
</feature>
<evidence type="ECO:0000256" key="3">
    <source>
        <dbReference type="ARBA" id="ARBA00039441"/>
    </source>
</evidence>
<evidence type="ECO:0000256" key="5">
    <source>
        <dbReference type="SAM" id="MobiDB-lite"/>
    </source>
</evidence>
<dbReference type="EC" id="3.1.1.29" evidence="1"/>
<dbReference type="GO" id="GO:0070126">
    <property type="term" value="P:mitochondrial translational termination"/>
    <property type="evidence" value="ECO:0007669"/>
    <property type="project" value="TreeGrafter"/>
</dbReference>